<dbReference type="SUPFAM" id="SSF48366">
    <property type="entry name" value="Ras GEF"/>
    <property type="match status" value="1"/>
</dbReference>
<dbReference type="PROSITE" id="PS50009">
    <property type="entry name" value="RASGEF_CAT"/>
    <property type="match status" value="1"/>
</dbReference>
<dbReference type="EMBL" id="MF405918">
    <property type="protein sequence ID" value="QKU34611.1"/>
    <property type="molecule type" value="Genomic_DNA"/>
</dbReference>
<dbReference type="Gene3D" id="1.10.840.10">
    <property type="entry name" value="Ras guanine-nucleotide exchange factors catalytic domain"/>
    <property type="match status" value="1"/>
</dbReference>
<dbReference type="Gene3D" id="1.10.150.50">
    <property type="entry name" value="Transcription Factor, Ets-1"/>
    <property type="match status" value="1"/>
</dbReference>
<dbReference type="PANTHER" id="PTHR23113:SF99">
    <property type="entry name" value="RASGEF DOMAIN-CONTAINING PROTEIN"/>
    <property type="match status" value="1"/>
</dbReference>
<reference evidence="4" key="2">
    <citation type="journal article" date="2018" name="Nat. Commun.">
        <title>Tailed giant Tupanvirus possesses the most complete translational apparatus of the known virosphere.</title>
        <authorList>
            <person name="Abrahao J."/>
            <person name="Silva L."/>
            <person name="Silva L.S."/>
            <person name="Khalil J.Y.B."/>
            <person name="Rodrigues R."/>
            <person name="Arantes T."/>
            <person name="Assis F."/>
            <person name="Boratto P."/>
            <person name="Andrade M."/>
            <person name="Kroon E.G."/>
            <person name="Ribeiro B."/>
            <person name="Bergier I."/>
            <person name="Seligmann H."/>
            <person name="Ghigo E."/>
            <person name="Colson P."/>
            <person name="Levasseur A."/>
            <person name="Kroemer G."/>
            <person name="Raoult D."/>
            <person name="La Scola B."/>
        </authorList>
    </citation>
    <scope>NUCLEOTIDE SEQUENCE [LARGE SCALE GENOMIC DNA]</scope>
    <source>
        <strain evidence="4">Deep ocean</strain>
    </source>
</reference>
<dbReference type="SMART" id="SM00147">
    <property type="entry name" value="RasGEF"/>
    <property type="match status" value="1"/>
</dbReference>
<organism evidence="4">
    <name type="scientific">Tupanvirus deep ocean</name>
    <dbReference type="NCBI Taxonomy" id="2126984"/>
    <lineage>
        <taxon>Viruses</taxon>
        <taxon>Varidnaviria</taxon>
        <taxon>Bamfordvirae</taxon>
        <taxon>Nucleocytoviricota</taxon>
        <taxon>Megaviricetes</taxon>
        <taxon>Imitervirales</taxon>
        <taxon>Mimiviridae</taxon>
        <taxon>Megamimivirinae</taxon>
        <taxon>Tupanvirus</taxon>
        <taxon>Tupanvirus altamarinense</taxon>
    </lineage>
</organism>
<protein>
    <recommendedName>
        <fullName evidence="5">Guanine nucleotide exchange factor</fullName>
    </recommendedName>
</protein>
<dbReference type="GeneID" id="80517940"/>
<dbReference type="PANTHER" id="PTHR23113">
    <property type="entry name" value="GUANINE NUCLEOTIDE EXCHANGE FACTOR"/>
    <property type="match status" value="1"/>
</dbReference>
<dbReference type="Pfam" id="PF00617">
    <property type="entry name" value="RasGEF"/>
    <property type="match status" value="1"/>
</dbReference>
<dbReference type="SMART" id="SM00454">
    <property type="entry name" value="SAM"/>
    <property type="match status" value="1"/>
</dbReference>
<dbReference type="SUPFAM" id="SSF47769">
    <property type="entry name" value="SAM/Pointed domain"/>
    <property type="match status" value="1"/>
</dbReference>
<dbReference type="Pfam" id="PF07647">
    <property type="entry name" value="SAM_2"/>
    <property type="match status" value="1"/>
</dbReference>
<reference evidence="4" key="1">
    <citation type="submission" date="2017-06" db="EMBL/GenBank/DDBJ databases">
        <authorList>
            <person name="Assis F.L."/>
            <person name="Abrahao J.S."/>
            <person name="Silva L."/>
            <person name="Khalil J.B."/>
            <person name="Rodrigues R."/>
            <person name="Silva L.S."/>
            <person name="Boratto P."/>
            <person name="Andrade M."/>
            <person name="Kroon E.G."/>
            <person name="Ribeiro B."/>
            <person name="Bergier I."/>
            <person name="Seligmann H."/>
            <person name="Ghigo E."/>
            <person name="Colson P."/>
            <person name="Levasseur A."/>
            <person name="Raoult D."/>
            <person name="Scola B.L."/>
        </authorList>
    </citation>
    <scope>NUCLEOTIDE SEQUENCE</scope>
    <source>
        <strain evidence="4">Deep ocean</strain>
    </source>
</reference>
<dbReference type="GO" id="GO:0005085">
    <property type="term" value="F:guanyl-nucleotide exchange factor activity"/>
    <property type="evidence" value="ECO:0007669"/>
    <property type="project" value="UniProtKB-KW"/>
</dbReference>
<accession>A0A6N1NZN2</accession>
<evidence type="ECO:0008006" key="5">
    <source>
        <dbReference type="Google" id="ProtNLM"/>
    </source>
</evidence>
<dbReference type="InterPro" id="IPR001660">
    <property type="entry name" value="SAM"/>
</dbReference>
<dbReference type="GO" id="GO:0007265">
    <property type="term" value="P:Ras protein signal transduction"/>
    <property type="evidence" value="ECO:0007669"/>
    <property type="project" value="TreeGrafter"/>
</dbReference>
<sequence>MTKIKDFICNVILNGSFQEQMDLMRIYPALKLKKPIIHYWFKFFDDVSIELKKEVSFDVFLKDHSLLMSQEQKAITFLENGLTSRLISLNENELSKVTMFLKSKINSKSMQYMDNLYTAITTPRNDSIVDIGCGIIPLIKNERVPTSIDNISEDNFVDAVNNYYLRIFNKINIHEFFSKTLSIDARPQCLSLLFGMFTKFSNMVPTEVLVKNEKKRFRIKIIKKFISIANKFLRTHNYEAAFGIIAGLNCRAIQRIKDLWQPHKKYYKSFRYLENIISSEHNYDFYRKLIKNKKKYIPYIGIIMSDLDHCLQVDVVNPNTKEINIDCYNLLVNIINTFVSIIPPRNNISKTNENIIKFINNYEYSDEDTLYNISYELFPLQQMSPIIPDIREKTIKSHEDESPRSSRFRRLSSKFHSLGRKSYSNSKISNDKHENEDLSISQFTSLMKRFNKKDFVVNSDKYDFVYNSPIRTWSKEQVLDWLAHIELQCYVEIFNEHDITGFSLTELDDDHLKDDLGITKVGHRIKILKFINMLMY</sequence>
<dbReference type="InterPro" id="IPR001895">
    <property type="entry name" value="RASGEF_cat_dom"/>
</dbReference>
<dbReference type="InterPro" id="IPR013761">
    <property type="entry name" value="SAM/pointed_sf"/>
</dbReference>
<dbReference type="InterPro" id="IPR036964">
    <property type="entry name" value="RASGEF_cat_dom_sf"/>
</dbReference>
<feature type="domain" description="SAM" evidence="3">
    <location>
        <begin position="473"/>
        <end position="536"/>
    </location>
</feature>
<feature type="domain" description="Ras-GEF" evidence="2">
    <location>
        <begin position="152"/>
        <end position="380"/>
    </location>
</feature>
<evidence type="ECO:0000313" key="4">
    <source>
        <dbReference type="EMBL" id="QKU34611.1"/>
    </source>
</evidence>
<dbReference type="InterPro" id="IPR023578">
    <property type="entry name" value="Ras_GEF_dom_sf"/>
</dbReference>
<evidence type="ECO:0000256" key="1">
    <source>
        <dbReference type="ARBA" id="ARBA00022658"/>
    </source>
</evidence>
<dbReference type="InterPro" id="IPR008937">
    <property type="entry name" value="Ras-like_GEF"/>
</dbReference>
<evidence type="ECO:0000259" key="2">
    <source>
        <dbReference type="PROSITE" id="PS50009"/>
    </source>
</evidence>
<dbReference type="PROSITE" id="PS50105">
    <property type="entry name" value="SAM_DOMAIN"/>
    <property type="match status" value="1"/>
</dbReference>
<dbReference type="GO" id="GO:0005886">
    <property type="term" value="C:plasma membrane"/>
    <property type="evidence" value="ECO:0007669"/>
    <property type="project" value="TreeGrafter"/>
</dbReference>
<dbReference type="KEGG" id="vg:80517940"/>
<keyword evidence="1" id="KW-0344">Guanine-nucleotide releasing factor</keyword>
<proteinExistence type="predicted"/>
<evidence type="ECO:0000259" key="3">
    <source>
        <dbReference type="PROSITE" id="PS50105"/>
    </source>
</evidence>
<dbReference type="RefSeq" id="YP_010781249.1">
    <property type="nucleotide sequence ID" value="NC_075038.1"/>
</dbReference>
<name>A0A6N1NZN2_9VIRU</name>